<evidence type="ECO:0000313" key="3">
    <source>
        <dbReference type="Proteomes" id="UP000267821"/>
    </source>
</evidence>
<accession>A0A3N4LJL2</accession>
<keyword evidence="1" id="KW-1133">Transmembrane helix</keyword>
<reference evidence="2 3" key="1">
    <citation type="journal article" date="2018" name="Nat. Ecol. Evol.">
        <title>Pezizomycetes genomes reveal the molecular basis of ectomycorrhizal truffle lifestyle.</title>
        <authorList>
            <person name="Murat C."/>
            <person name="Payen T."/>
            <person name="Noel B."/>
            <person name="Kuo A."/>
            <person name="Morin E."/>
            <person name="Chen J."/>
            <person name="Kohler A."/>
            <person name="Krizsan K."/>
            <person name="Balestrini R."/>
            <person name="Da Silva C."/>
            <person name="Montanini B."/>
            <person name="Hainaut M."/>
            <person name="Levati E."/>
            <person name="Barry K.W."/>
            <person name="Belfiori B."/>
            <person name="Cichocki N."/>
            <person name="Clum A."/>
            <person name="Dockter R.B."/>
            <person name="Fauchery L."/>
            <person name="Guy J."/>
            <person name="Iotti M."/>
            <person name="Le Tacon F."/>
            <person name="Lindquist E.A."/>
            <person name="Lipzen A."/>
            <person name="Malagnac F."/>
            <person name="Mello A."/>
            <person name="Molinier V."/>
            <person name="Miyauchi S."/>
            <person name="Poulain J."/>
            <person name="Riccioni C."/>
            <person name="Rubini A."/>
            <person name="Sitrit Y."/>
            <person name="Splivallo R."/>
            <person name="Traeger S."/>
            <person name="Wang M."/>
            <person name="Zifcakova L."/>
            <person name="Wipf D."/>
            <person name="Zambonelli A."/>
            <person name="Paolocci F."/>
            <person name="Nowrousian M."/>
            <person name="Ottonello S."/>
            <person name="Baldrian P."/>
            <person name="Spatafora J.W."/>
            <person name="Henrissat B."/>
            <person name="Nagy L.G."/>
            <person name="Aury J.M."/>
            <person name="Wincker P."/>
            <person name="Grigoriev I.V."/>
            <person name="Bonfante P."/>
            <person name="Martin F.M."/>
        </authorList>
    </citation>
    <scope>NUCLEOTIDE SEQUENCE [LARGE SCALE GENOMIC DNA]</scope>
    <source>
        <strain evidence="2 3">ATCC MYA-4762</strain>
    </source>
</reference>
<evidence type="ECO:0000256" key="1">
    <source>
        <dbReference type="SAM" id="Phobius"/>
    </source>
</evidence>
<keyword evidence="1" id="KW-0812">Transmembrane</keyword>
<dbReference type="EMBL" id="ML121556">
    <property type="protein sequence ID" value="RPB21908.1"/>
    <property type="molecule type" value="Genomic_DNA"/>
</dbReference>
<evidence type="ECO:0000313" key="2">
    <source>
        <dbReference type="EMBL" id="RPB21908.1"/>
    </source>
</evidence>
<name>A0A3N4LJL2_9PEZI</name>
<keyword evidence="1" id="KW-0472">Membrane</keyword>
<dbReference type="AlphaFoldDB" id="A0A3N4LJL2"/>
<gene>
    <name evidence="2" type="ORF">L211DRAFT_410124</name>
</gene>
<dbReference type="Proteomes" id="UP000267821">
    <property type="component" value="Unassembled WGS sequence"/>
</dbReference>
<protein>
    <submittedName>
        <fullName evidence="2">Uncharacterized protein</fullName>
    </submittedName>
</protein>
<dbReference type="InParanoid" id="A0A3N4LJL2"/>
<proteinExistence type="predicted"/>
<sequence>MCRRDIEYIQVEGMVLWDACSIAQREARAGGCGRRKFVVVVCWPGGGDSLAGIRKGAEGGGGECYYSSKRERRELLQEWGDLLRYRCVLLFVLVSIGYAYLSVSAL</sequence>
<organism evidence="2 3">
    <name type="scientific">Terfezia boudieri ATCC MYA-4762</name>
    <dbReference type="NCBI Taxonomy" id="1051890"/>
    <lineage>
        <taxon>Eukaryota</taxon>
        <taxon>Fungi</taxon>
        <taxon>Dikarya</taxon>
        <taxon>Ascomycota</taxon>
        <taxon>Pezizomycotina</taxon>
        <taxon>Pezizomycetes</taxon>
        <taxon>Pezizales</taxon>
        <taxon>Pezizaceae</taxon>
        <taxon>Terfezia</taxon>
    </lineage>
</organism>
<keyword evidence="3" id="KW-1185">Reference proteome</keyword>
<feature type="transmembrane region" description="Helical" evidence="1">
    <location>
        <begin position="82"/>
        <end position="101"/>
    </location>
</feature>